<gene>
    <name evidence="2" type="ORF">VDLFYP95_01299</name>
</gene>
<keyword evidence="1" id="KW-1133">Transmembrane helix</keyword>
<organism evidence="2">
    <name type="scientific">Veillonella dispar</name>
    <dbReference type="NCBI Taxonomy" id="39778"/>
    <lineage>
        <taxon>Bacteria</taxon>
        <taxon>Bacillati</taxon>
        <taxon>Bacillota</taxon>
        <taxon>Negativicutes</taxon>
        <taxon>Veillonellales</taxon>
        <taxon>Veillonellaceae</taxon>
        <taxon>Veillonella</taxon>
    </lineage>
</organism>
<sequence>MIVFIKEESVLKMIPLSIYKIGVPIGLFVYYLYRLFRIYILKSNMELKFPQLYGLFLGLGIPVSLFLIVHTFFISNLVDYLSLLYVNMGILVIVEIIATFKLKSSKSYSNAKVFRYYLYFMTAILLWMVFN</sequence>
<feature type="transmembrane region" description="Helical" evidence="1">
    <location>
        <begin position="114"/>
        <end position="130"/>
    </location>
</feature>
<dbReference type="AlphaFoldDB" id="A0A6N3BAA1"/>
<evidence type="ECO:0000256" key="1">
    <source>
        <dbReference type="SAM" id="Phobius"/>
    </source>
</evidence>
<name>A0A6N3BAA1_9FIRM</name>
<keyword evidence="1" id="KW-0472">Membrane</keyword>
<feature type="transmembrane region" description="Helical" evidence="1">
    <location>
        <begin position="13"/>
        <end position="33"/>
    </location>
</feature>
<proteinExistence type="predicted"/>
<reference evidence="2" key="1">
    <citation type="submission" date="2019-11" db="EMBL/GenBank/DDBJ databases">
        <authorList>
            <person name="Feng L."/>
        </authorList>
    </citation>
    <scope>NUCLEOTIDE SEQUENCE</scope>
    <source>
        <strain evidence="2">VdisparLFYP95</strain>
    </source>
</reference>
<feature type="transmembrane region" description="Helical" evidence="1">
    <location>
        <begin position="80"/>
        <end position="102"/>
    </location>
</feature>
<protein>
    <submittedName>
        <fullName evidence="2">Uncharacterized protein</fullName>
    </submittedName>
</protein>
<feature type="transmembrane region" description="Helical" evidence="1">
    <location>
        <begin position="53"/>
        <end position="74"/>
    </location>
</feature>
<evidence type="ECO:0000313" key="2">
    <source>
        <dbReference type="EMBL" id="VYU01776.1"/>
    </source>
</evidence>
<dbReference type="EMBL" id="CACRUF010000026">
    <property type="protein sequence ID" value="VYU01776.1"/>
    <property type="molecule type" value="Genomic_DNA"/>
</dbReference>
<keyword evidence="1" id="KW-0812">Transmembrane</keyword>
<accession>A0A6N3BAA1</accession>